<dbReference type="EMBL" id="UZAF01003450">
    <property type="protein sequence ID" value="VDO12583.1"/>
    <property type="molecule type" value="Genomic_DNA"/>
</dbReference>
<dbReference type="WBParaSite" id="HPLM_0000202701-mRNA-1">
    <property type="protein sequence ID" value="HPLM_0000202701-mRNA-1"/>
    <property type="gene ID" value="HPLM_0000202701"/>
</dbReference>
<reference evidence="1 2" key="2">
    <citation type="submission" date="2018-11" db="EMBL/GenBank/DDBJ databases">
        <authorList>
            <consortium name="Pathogen Informatics"/>
        </authorList>
    </citation>
    <scope>NUCLEOTIDE SEQUENCE [LARGE SCALE GENOMIC DNA]</scope>
    <source>
        <strain evidence="1 2">MHpl1</strain>
    </source>
</reference>
<accession>A0A0N4VXK7</accession>
<sequence>MDFRLIRCTILLQHCSFSISTGDLEIIVNCAFNVMLPSLFRARQHRKTYILQVRFLLQRSKSRRVR</sequence>
<proteinExistence type="predicted"/>
<evidence type="ECO:0000313" key="1">
    <source>
        <dbReference type="EMBL" id="VDO12583.1"/>
    </source>
</evidence>
<keyword evidence="2" id="KW-1185">Reference proteome</keyword>
<organism evidence="3">
    <name type="scientific">Haemonchus placei</name>
    <name type="common">Barber's pole worm</name>
    <dbReference type="NCBI Taxonomy" id="6290"/>
    <lineage>
        <taxon>Eukaryota</taxon>
        <taxon>Metazoa</taxon>
        <taxon>Ecdysozoa</taxon>
        <taxon>Nematoda</taxon>
        <taxon>Chromadorea</taxon>
        <taxon>Rhabditida</taxon>
        <taxon>Rhabditina</taxon>
        <taxon>Rhabditomorpha</taxon>
        <taxon>Strongyloidea</taxon>
        <taxon>Trichostrongylidae</taxon>
        <taxon>Haemonchus</taxon>
    </lineage>
</organism>
<evidence type="ECO:0000313" key="2">
    <source>
        <dbReference type="Proteomes" id="UP000268014"/>
    </source>
</evidence>
<reference evidence="3" key="1">
    <citation type="submission" date="2017-02" db="UniProtKB">
        <authorList>
            <consortium name="WormBaseParasite"/>
        </authorList>
    </citation>
    <scope>IDENTIFICATION</scope>
</reference>
<dbReference type="AlphaFoldDB" id="A0A0N4VXK7"/>
<dbReference type="Proteomes" id="UP000268014">
    <property type="component" value="Unassembled WGS sequence"/>
</dbReference>
<gene>
    <name evidence="1" type="ORF">HPLM_LOCUS2025</name>
</gene>
<evidence type="ECO:0000313" key="3">
    <source>
        <dbReference type="WBParaSite" id="HPLM_0000202701-mRNA-1"/>
    </source>
</evidence>
<name>A0A0N4VXK7_HAEPC</name>
<protein>
    <submittedName>
        <fullName evidence="3">Secreted protein</fullName>
    </submittedName>
</protein>